<gene>
    <name evidence="1" type="ORF">S01H1_14035</name>
</gene>
<feature type="non-terminal residue" evidence="1">
    <location>
        <position position="103"/>
    </location>
</feature>
<dbReference type="EMBL" id="BARS01007278">
    <property type="protein sequence ID" value="GAF80851.1"/>
    <property type="molecule type" value="Genomic_DNA"/>
</dbReference>
<organism evidence="1">
    <name type="scientific">marine sediment metagenome</name>
    <dbReference type="NCBI Taxonomy" id="412755"/>
    <lineage>
        <taxon>unclassified sequences</taxon>
        <taxon>metagenomes</taxon>
        <taxon>ecological metagenomes</taxon>
    </lineage>
</organism>
<sequence length="103" mass="12031">MAGIKNLRFLKKENLLSERRIQKEYYRDLINAYGVDTKYFRKDVSFYDVPSGYCNYTYGEDTTATYYLSAPMVVYMEMLGDSFLLNKFGIETDGDAAIYFTID</sequence>
<reference evidence="1" key="1">
    <citation type="journal article" date="2014" name="Front. Microbiol.">
        <title>High frequency of phylogenetically diverse reductive dehalogenase-homologous genes in deep subseafloor sedimentary metagenomes.</title>
        <authorList>
            <person name="Kawai M."/>
            <person name="Futagami T."/>
            <person name="Toyoda A."/>
            <person name="Takaki Y."/>
            <person name="Nishi S."/>
            <person name="Hori S."/>
            <person name="Arai W."/>
            <person name="Tsubouchi T."/>
            <person name="Morono Y."/>
            <person name="Uchiyama I."/>
            <person name="Ito T."/>
            <person name="Fujiyama A."/>
            <person name="Inagaki F."/>
            <person name="Takami H."/>
        </authorList>
    </citation>
    <scope>NUCLEOTIDE SEQUENCE</scope>
    <source>
        <strain evidence="1">Expedition CK06-06</strain>
    </source>
</reference>
<name>X0T0D8_9ZZZZ</name>
<protein>
    <submittedName>
        <fullName evidence="1">Uncharacterized protein</fullName>
    </submittedName>
</protein>
<evidence type="ECO:0000313" key="1">
    <source>
        <dbReference type="EMBL" id="GAF80851.1"/>
    </source>
</evidence>
<accession>X0T0D8</accession>
<comment type="caution">
    <text evidence="1">The sequence shown here is derived from an EMBL/GenBank/DDBJ whole genome shotgun (WGS) entry which is preliminary data.</text>
</comment>
<dbReference type="AlphaFoldDB" id="X0T0D8"/>
<proteinExistence type="predicted"/>